<dbReference type="RefSeq" id="WP_311701056.1">
    <property type="nucleotide sequence ID" value="NZ_JAVREY010000119.1"/>
</dbReference>
<dbReference type="Proteomes" id="UP001183809">
    <property type="component" value="Unassembled WGS sequence"/>
</dbReference>
<keyword evidence="2" id="KW-1185">Reference proteome</keyword>
<comment type="caution">
    <text evidence="1">The sequence shown here is derived from an EMBL/GenBank/DDBJ whole genome shotgun (WGS) entry which is preliminary data.</text>
</comment>
<sequence>MKNDRDLMRRIQRARVVVVRFGTVVEAGLSREWTETVTDEPEWLALRDPLSTMRDESSAVSIESISNLLECIGSLLDLWDEEPMGSTYYPYKSAELIELHCRMVTRDLPDNAPVGLDEWLGRFARHVDWQMTKSGIELEVPQYFTALEESLKAKERQLNGANEAAFHTAMAASREAAPRYVDALRSALTDSRGPR</sequence>
<proteinExistence type="predicted"/>
<protein>
    <submittedName>
        <fullName evidence="1">Uncharacterized protein</fullName>
    </submittedName>
</protein>
<dbReference type="EMBL" id="JAVREY010000119">
    <property type="protein sequence ID" value="MDT0469630.1"/>
    <property type="molecule type" value="Genomic_DNA"/>
</dbReference>
<reference evidence="2" key="1">
    <citation type="submission" date="2023-07" db="EMBL/GenBank/DDBJ databases">
        <title>30 novel species of actinomycetes from the DSMZ collection.</title>
        <authorList>
            <person name="Nouioui I."/>
        </authorList>
    </citation>
    <scope>NUCLEOTIDE SEQUENCE [LARGE SCALE GENOMIC DNA]</scope>
    <source>
        <strain evidence="2">DSM 41699</strain>
    </source>
</reference>
<accession>A0ABU2U978</accession>
<gene>
    <name evidence="1" type="ORF">RM764_42995</name>
</gene>
<evidence type="ECO:0000313" key="1">
    <source>
        <dbReference type="EMBL" id="MDT0469630.1"/>
    </source>
</evidence>
<evidence type="ECO:0000313" key="2">
    <source>
        <dbReference type="Proteomes" id="UP001183809"/>
    </source>
</evidence>
<organism evidence="1 2">
    <name type="scientific">Streptomyces gibsoniae</name>
    <dbReference type="NCBI Taxonomy" id="3075529"/>
    <lineage>
        <taxon>Bacteria</taxon>
        <taxon>Bacillati</taxon>
        <taxon>Actinomycetota</taxon>
        <taxon>Actinomycetes</taxon>
        <taxon>Kitasatosporales</taxon>
        <taxon>Streptomycetaceae</taxon>
        <taxon>Streptomyces</taxon>
    </lineage>
</organism>
<name>A0ABU2U978_9ACTN</name>